<evidence type="ECO:0000313" key="8">
    <source>
        <dbReference type="EMBL" id="MBK1644345.1"/>
    </source>
</evidence>
<dbReference type="PANTHER" id="PTHR43728">
    <property type="entry name" value="SLR0304 PROTEIN"/>
    <property type="match status" value="1"/>
</dbReference>
<dbReference type="GO" id="GO:0003824">
    <property type="term" value="F:catalytic activity"/>
    <property type="evidence" value="ECO:0007669"/>
    <property type="project" value="InterPro"/>
</dbReference>
<evidence type="ECO:0000259" key="6">
    <source>
        <dbReference type="Pfam" id="PF04055"/>
    </source>
</evidence>
<dbReference type="GO" id="GO:0051536">
    <property type="term" value="F:iron-sulfur cluster binding"/>
    <property type="evidence" value="ECO:0007669"/>
    <property type="project" value="UniProtKB-KW"/>
</dbReference>
<comment type="caution">
    <text evidence="8">The sequence shown here is derived from an EMBL/GenBank/DDBJ whole genome shotgun (WGS) entry which is preliminary data.</text>
</comment>
<gene>
    <name evidence="8" type="ORF">CKO25_06685</name>
</gene>
<dbReference type="RefSeq" id="WP_200387148.1">
    <property type="nucleotide sequence ID" value="NZ_NRSD01000005.1"/>
</dbReference>
<dbReference type="SFLD" id="SFLDS00029">
    <property type="entry name" value="Radical_SAM"/>
    <property type="match status" value="1"/>
</dbReference>
<feature type="domain" description="Arsenosugar biosynthesis radical SAM protein ArsS-like C-terminal" evidence="7">
    <location>
        <begin position="182"/>
        <end position="317"/>
    </location>
</feature>
<dbReference type="NCBIfam" id="TIGR04167">
    <property type="entry name" value="rSAM_SeCys"/>
    <property type="match status" value="1"/>
</dbReference>
<evidence type="ECO:0000256" key="1">
    <source>
        <dbReference type="ARBA" id="ARBA00001966"/>
    </source>
</evidence>
<comment type="cofactor">
    <cofactor evidence="1">
        <name>[4Fe-4S] cluster</name>
        <dbReference type="ChEBI" id="CHEBI:49883"/>
    </cofactor>
</comment>
<evidence type="ECO:0000256" key="2">
    <source>
        <dbReference type="ARBA" id="ARBA00022691"/>
    </source>
</evidence>
<keyword evidence="5" id="KW-0411">Iron-sulfur</keyword>
<feature type="domain" description="Radical SAM core" evidence="6">
    <location>
        <begin position="26"/>
        <end position="164"/>
    </location>
</feature>
<dbReference type="EMBL" id="NRSD01000005">
    <property type="protein sequence ID" value="MBK1644345.1"/>
    <property type="molecule type" value="Genomic_DNA"/>
</dbReference>
<evidence type="ECO:0000256" key="5">
    <source>
        <dbReference type="ARBA" id="ARBA00023014"/>
    </source>
</evidence>
<name>A0A9X1B8S2_9GAMM</name>
<dbReference type="InterPro" id="IPR026351">
    <property type="entry name" value="rSAM_ArsS-like"/>
</dbReference>
<dbReference type="CDD" id="cd01335">
    <property type="entry name" value="Radical_SAM"/>
    <property type="match status" value="1"/>
</dbReference>
<proteinExistence type="predicted"/>
<keyword evidence="3" id="KW-0479">Metal-binding</keyword>
<dbReference type="Proteomes" id="UP001138802">
    <property type="component" value="Unassembled WGS sequence"/>
</dbReference>
<dbReference type="InterPro" id="IPR007197">
    <property type="entry name" value="rSAM"/>
</dbReference>
<keyword evidence="4" id="KW-0408">Iron</keyword>
<dbReference type="Pfam" id="PF04055">
    <property type="entry name" value="Radical_SAM"/>
    <property type="match status" value="1"/>
</dbReference>
<protein>
    <submittedName>
        <fullName evidence="8">Radical SAM protein</fullName>
    </submittedName>
</protein>
<dbReference type="PANTHER" id="PTHR43728:SF1">
    <property type="entry name" value="FE-S OXIDOREDUCTASE"/>
    <property type="match status" value="1"/>
</dbReference>
<evidence type="ECO:0000259" key="7">
    <source>
        <dbReference type="Pfam" id="PF12345"/>
    </source>
</evidence>
<organism evidence="8 9">
    <name type="scientific">Thiocapsa imhoffii</name>
    <dbReference type="NCBI Taxonomy" id="382777"/>
    <lineage>
        <taxon>Bacteria</taxon>
        <taxon>Pseudomonadati</taxon>
        <taxon>Pseudomonadota</taxon>
        <taxon>Gammaproteobacteria</taxon>
        <taxon>Chromatiales</taxon>
        <taxon>Chromatiaceae</taxon>
        <taxon>Thiocapsa</taxon>
    </lineage>
</organism>
<dbReference type="AlphaFoldDB" id="A0A9X1B8S2"/>
<keyword evidence="9" id="KW-1185">Reference proteome</keyword>
<dbReference type="SUPFAM" id="SSF102114">
    <property type="entry name" value="Radical SAM enzymes"/>
    <property type="match status" value="1"/>
</dbReference>
<keyword evidence="2" id="KW-0949">S-adenosyl-L-methionine</keyword>
<reference evidence="8 9" key="1">
    <citation type="journal article" date="2020" name="Microorganisms">
        <title>Osmotic Adaptation and Compatible Solute Biosynthesis of Phototrophic Bacteria as Revealed from Genome Analyses.</title>
        <authorList>
            <person name="Imhoff J.F."/>
            <person name="Rahn T."/>
            <person name="Kunzel S."/>
            <person name="Keller A."/>
            <person name="Neulinger S.C."/>
        </authorList>
    </citation>
    <scope>NUCLEOTIDE SEQUENCE [LARGE SCALE GENOMIC DNA]</scope>
    <source>
        <strain evidence="8 9">DSM 21303</strain>
    </source>
</reference>
<dbReference type="Pfam" id="PF12345">
    <property type="entry name" value="DUF3641"/>
    <property type="match status" value="1"/>
</dbReference>
<dbReference type="GO" id="GO:0046872">
    <property type="term" value="F:metal ion binding"/>
    <property type="evidence" value="ECO:0007669"/>
    <property type="project" value="UniProtKB-KW"/>
</dbReference>
<evidence type="ECO:0000256" key="3">
    <source>
        <dbReference type="ARBA" id="ARBA00022723"/>
    </source>
</evidence>
<dbReference type="InterPro" id="IPR058240">
    <property type="entry name" value="rSAM_sf"/>
</dbReference>
<accession>A0A9X1B8S2</accession>
<dbReference type="InterPro" id="IPR024521">
    <property type="entry name" value="ArsS-like_C"/>
</dbReference>
<evidence type="ECO:0000313" key="9">
    <source>
        <dbReference type="Proteomes" id="UP001138802"/>
    </source>
</evidence>
<evidence type="ECO:0000256" key="4">
    <source>
        <dbReference type="ARBA" id="ARBA00023004"/>
    </source>
</evidence>
<dbReference type="InterPro" id="IPR013785">
    <property type="entry name" value="Aldolase_TIM"/>
</dbReference>
<dbReference type="SFLD" id="SFLDG01067">
    <property type="entry name" value="SPASM/twitch_domain_containing"/>
    <property type="match status" value="1"/>
</dbReference>
<dbReference type="Gene3D" id="3.20.20.70">
    <property type="entry name" value="Aldolase class I"/>
    <property type="match status" value="1"/>
</dbReference>
<sequence>MLDSLPLLFPSEFPAIARRELKTLQINLGYRCNLSCQHCHVDAGPKRSESMTSETVDAVLAFLDRCPLGTLDLTGGAPELNPHFRRLVREGRRRGMTVIDRCNLTILQEPGHEDLAGFLAEHGVRVIASLPCYLAENVEAQRGKGVFAASLEGLRTLNRHGYAEEGSGLVLDLVYNPQGATLPPPQCSLEAEYKQALSERYGIRFDHLLTITNMPIKRFGSLLQSTGQFDGYLALLKGAYREDNLDALMCRDLISVDWQGFLYDCDFNQMLGLGMEQERQRLHIADFDPVRLAGQPIRTGQHCFGCAAGQGSSCGGALA</sequence>